<keyword evidence="1" id="KW-0812">Transmembrane</keyword>
<sequence length="45" mass="5450">MSKEKKIIEMDYKEHNKTYDGFIKFTKYTTILVILILVFLLAFVY</sequence>
<dbReference type="Proteomes" id="UP000253570">
    <property type="component" value="Unassembled WGS sequence"/>
</dbReference>
<feature type="domain" description="Cytochrome c oxidase subunit IV bacterial aa3 type" evidence="2">
    <location>
        <begin position="9"/>
        <end position="43"/>
    </location>
</feature>
<comment type="caution">
    <text evidence="3">The sequence shown here is derived from an EMBL/GenBank/DDBJ whole genome shotgun (WGS) entry which is preliminary data.</text>
</comment>
<dbReference type="AlphaFoldDB" id="A0A368DQN3"/>
<feature type="transmembrane region" description="Helical" evidence="1">
    <location>
        <begin position="21"/>
        <end position="44"/>
    </location>
</feature>
<dbReference type="EMBL" id="QOQD01000004">
    <property type="protein sequence ID" value="RCL73964.1"/>
    <property type="molecule type" value="Genomic_DNA"/>
</dbReference>
<reference evidence="3 4" key="1">
    <citation type="journal article" date="2018" name="Microbiome">
        <title>Fine metagenomic profile of the Mediterranean stratified and mixed water columns revealed by assembly and recruitment.</title>
        <authorList>
            <person name="Haro-Moreno J.M."/>
            <person name="Lopez-Perez M."/>
            <person name="De La Torre J.R."/>
            <person name="Picazo A."/>
            <person name="Camacho A."/>
            <person name="Rodriguez-Valera F."/>
        </authorList>
    </citation>
    <scope>NUCLEOTIDE SEQUENCE [LARGE SCALE GENOMIC DNA]</scope>
    <source>
        <strain evidence="3">MED-G57</strain>
    </source>
</reference>
<protein>
    <submittedName>
        <fullName evidence="3">Aa3-type cytochrome c oxidase subunit IV</fullName>
    </submittedName>
</protein>
<evidence type="ECO:0000313" key="3">
    <source>
        <dbReference type="EMBL" id="RCL73964.1"/>
    </source>
</evidence>
<keyword evidence="1" id="KW-1133">Transmembrane helix</keyword>
<dbReference type="InterPro" id="IPR036596">
    <property type="entry name" value="Cyt-C_aa3_sf"/>
</dbReference>
<gene>
    <name evidence="3" type="ORF">DBW71_02520</name>
</gene>
<dbReference type="SUPFAM" id="SSF81469">
    <property type="entry name" value="Bacterial aa3 type cytochrome c oxidase subunit IV"/>
    <property type="match status" value="1"/>
</dbReference>
<name>A0A368DQN3_9PROT</name>
<dbReference type="Pfam" id="PF07835">
    <property type="entry name" value="COX4_pro_2"/>
    <property type="match status" value="1"/>
</dbReference>
<organism evidence="3 4">
    <name type="scientific">PS1 clade bacterium</name>
    <dbReference type="NCBI Taxonomy" id="2175152"/>
    <lineage>
        <taxon>Bacteria</taxon>
        <taxon>Pseudomonadati</taxon>
        <taxon>Pseudomonadota</taxon>
        <taxon>Alphaproteobacteria</taxon>
        <taxon>PS1 clade</taxon>
    </lineage>
</organism>
<proteinExistence type="predicted"/>
<keyword evidence="1" id="KW-0472">Membrane</keyword>
<evidence type="ECO:0000256" key="1">
    <source>
        <dbReference type="SAM" id="Phobius"/>
    </source>
</evidence>
<accession>A0A368DQN3</accession>
<dbReference type="Gene3D" id="1.20.5.160">
    <property type="entry name" value="Bacterial aa3 type cytochrome c oxidase subunit IV"/>
    <property type="match status" value="1"/>
</dbReference>
<evidence type="ECO:0000313" key="4">
    <source>
        <dbReference type="Proteomes" id="UP000253570"/>
    </source>
</evidence>
<evidence type="ECO:0000259" key="2">
    <source>
        <dbReference type="Pfam" id="PF07835"/>
    </source>
</evidence>
<dbReference type="InterPro" id="IPR012422">
    <property type="entry name" value="Cyt_c_oxidase_su4_bac-aa3"/>
</dbReference>